<evidence type="ECO:0000313" key="2">
    <source>
        <dbReference type="Proteomes" id="UP001189429"/>
    </source>
</evidence>
<name>A0ABN9UT00_9DINO</name>
<proteinExistence type="predicted"/>
<comment type="caution">
    <text evidence="1">The sequence shown here is derived from an EMBL/GenBank/DDBJ whole genome shotgun (WGS) entry which is preliminary data.</text>
</comment>
<reference evidence="1" key="1">
    <citation type="submission" date="2023-10" db="EMBL/GenBank/DDBJ databases">
        <authorList>
            <person name="Chen Y."/>
            <person name="Shah S."/>
            <person name="Dougan E. K."/>
            <person name="Thang M."/>
            <person name="Chan C."/>
        </authorList>
    </citation>
    <scope>NUCLEOTIDE SEQUENCE [LARGE SCALE GENOMIC DNA]</scope>
</reference>
<keyword evidence="2" id="KW-1185">Reference proteome</keyword>
<accession>A0ABN9UT00</accession>
<evidence type="ECO:0000313" key="1">
    <source>
        <dbReference type="EMBL" id="CAK0863168.1"/>
    </source>
</evidence>
<organism evidence="1 2">
    <name type="scientific">Prorocentrum cordatum</name>
    <dbReference type="NCBI Taxonomy" id="2364126"/>
    <lineage>
        <taxon>Eukaryota</taxon>
        <taxon>Sar</taxon>
        <taxon>Alveolata</taxon>
        <taxon>Dinophyceae</taxon>
        <taxon>Prorocentrales</taxon>
        <taxon>Prorocentraceae</taxon>
        <taxon>Prorocentrum</taxon>
    </lineage>
</organism>
<sequence>MSAAAPATLTDGFAQDWEMAPTFPTQEAAEVAAAEDAARQRVAAHVSADEAAIIGEYVDLTKKNMLAALASVQSSVATLSNTFTTGWDYIENRLEVRINSVENRQSSQEPRIDALEGQIRSLHATIDGIKYARPVPPAAAPGFNRNTDPTILLVRTKLSCAEAGALAALSVWLGRAQLGDNDFTVEGEPVANKYVLRVNGSVPHASRKAQLALGALRRHDQSWERFQCQAPDSSTQEIVISGDKNVAQVKRELELKRACRELEFHYSDLRFYSDKDKGEVSRQWKPLAHVEPQAGGAPPKLTFCLANLTALGTDQATILDGVMAGYKSAGARSEKLALVRPLRRTGSIISLQETRGTLSELRGFAYFSNS</sequence>
<dbReference type="EMBL" id="CAUYUJ010016231">
    <property type="protein sequence ID" value="CAK0863168.1"/>
    <property type="molecule type" value="Genomic_DNA"/>
</dbReference>
<gene>
    <name evidence="1" type="ORF">PCOR1329_LOCUS51383</name>
</gene>
<dbReference type="Proteomes" id="UP001189429">
    <property type="component" value="Unassembled WGS sequence"/>
</dbReference>
<protein>
    <submittedName>
        <fullName evidence="1">Uncharacterized protein</fullName>
    </submittedName>
</protein>
<feature type="non-terminal residue" evidence="1">
    <location>
        <position position="370"/>
    </location>
</feature>